<dbReference type="EMBL" id="CAJNIZ010019116">
    <property type="protein sequence ID" value="CAE7421474.1"/>
    <property type="molecule type" value="Genomic_DNA"/>
</dbReference>
<dbReference type="OrthoDB" id="487782at2759"/>
<dbReference type="AlphaFoldDB" id="A0A812R4N5"/>
<protein>
    <submittedName>
        <fullName evidence="1">Uncharacterized protein</fullName>
    </submittedName>
</protein>
<dbReference type="Proteomes" id="UP000649617">
    <property type="component" value="Unassembled WGS sequence"/>
</dbReference>
<proteinExistence type="predicted"/>
<keyword evidence="2" id="KW-1185">Reference proteome</keyword>
<evidence type="ECO:0000313" key="1">
    <source>
        <dbReference type="EMBL" id="CAE7421474.1"/>
    </source>
</evidence>
<organism evidence="1 2">
    <name type="scientific">Symbiodinium pilosum</name>
    <name type="common">Dinoflagellate</name>
    <dbReference type="NCBI Taxonomy" id="2952"/>
    <lineage>
        <taxon>Eukaryota</taxon>
        <taxon>Sar</taxon>
        <taxon>Alveolata</taxon>
        <taxon>Dinophyceae</taxon>
        <taxon>Suessiales</taxon>
        <taxon>Symbiodiniaceae</taxon>
        <taxon>Symbiodinium</taxon>
    </lineage>
</organism>
<evidence type="ECO:0000313" key="2">
    <source>
        <dbReference type="Proteomes" id="UP000649617"/>
    </source>
</evidence>
<comment type="caution">
    <text evidence="1">The sequence shown here is derived from an EMBL/GenBank/DDBJ whole genome shotgun (WGS) entry which is preliminary data.</text>
</comment>
<name>A0A812R4N5_SYMPI</name>
<accession>A0A812R4N5</accession>
<gene>
    <name evidence="1" type="ORF">SPIL2461_LOCUS10360</name>
</gene>
<reference evidence="1" key="1">
    <citation type="submission" date="2021-02" db="EMBL/GenBank/DDBJ databases">
        <authorList>
            <person name="Dougan E. K."/>
            <person name="Rhodes N."/>
            <person name="Thang M."/>
            <person name="Chan C."/>
        </authorList>
    </citation>
    <scope>NUCLEOTIDE SEQUENCE</scope>
</reference>
<sequence>MSASETGRAEQVAFNTRLSQQAGGLLADVTGLERYCTVSSGHTAAFVKAVCSGCLTSEPELASSKESQRLNKEELCQRDRTLKTMVEEGWTWTVIAARAEQSFPQLAALAEVALNSSNASFQQQLEVELALQIANLAMQTTHQEKVDFSKLAENVCMSTQLAKYCKHIGLWVERYSDDGKLVTFLATFTKDAESCFLGEEFWQAAASSLWPKDLRPLCRVALIATGLTAPPIKIVDGLSKLITRSDWDKLRGKKLQAPLTDMEKQLYDAWKLVDLGEVDMIRAFGRKMGREGKKHDSLAACFALFQQEAHPGQIPAVPASASSSTPTAATMLKLDDAYDPLFVAKQKVKLEVGNFYTMPSKEHKVFKLTSMDPGSLVLEWQDLFQRGQEKVVIFPEEGPKLLRPCKSVPSLLPPEKFEAQQPNVYLKQQLKETEAWVALLKAYSSKFSSTNLSSLLAIEPQSRKLFALTRISKGQLVLMPGTDAVSKLCLTEPDGKQNYGCMTFEGVEYYILPPSLFKDEKGSTAPYWYIPIAEDQADANMDFQDVVISKGVSITCLVNSKALQQQQQLQVWDWKDVKQPKAKKAKK</sequence>